<dbReference type="InterPro" id="IPR036236">
    <property type="entry name" value="Znf_C2H2_sf"/>
</dbReference>
<comment type="similarity">
    <text evidence="6">Belongs to the snail C2H2-type zinc-finger protein family.</text>
</comment>
<keyword evidence="3 7" id="KW-0863">Zinc-finger</keyword>
<dbReference type="PROSITE" id="PS00028">
    <property type="entry name" value="ZINC_FINGER_C2H2_1"/>
    <property type="match status" value="7"/>
</dbReference>
<keyword evidence="2" id="KW-0677">Repeat</keyword>
<evidence type="ECO:0000313" key="11">
    <source>
        <dbReference type="Proteomes" id="UP000069940"/>
    </source>
</evidence>
<organism evidence="10 11">
    <name type="scientific">Aedes albopictus</name>
    <name type="common">Asian tiger mosquito</name>
    <name type="synonym">Stegomyia albopicta</name>
    <dbReference type="NCBI Taxonomy" id="7160"/>
    <lineage>
        <taxon>Eukaryota</taxon>
        <taxon>Metazoa</taxon>
        <taxon>Ecdysozoa</taxon>
        <taxon>Arthropoda</taxon>
        <taxon>Hexapoda</taxon>
        <taxon>Insecta</taxon>
        <taxon>Pterygota</taxon>
        <taxon>Neoptera</taxon>
        <taxon>Endopterygota</taxon>
        <taxon>Diptera</taxon>
        <taxon>Nematocera</taxon>
        <taxon>Culicoidea</taxon>
        <taxon>Culicidae</taxon>
        <taxon>Culicinae</taxon>
        <taxon>Aedini</taxon>
        <taxon>Aedes</taxon>
        <taxon>Stegomyia</taxon>
    </lineage>
</organism>
<dbReference type="Pfam" id="PF07776">
    <property type="entry name" value="zf-AD"/>
    <property type="match status" value="1"/>
</dbReference>
<evidence type="ECO:0000256" key="6">
    <source>
        <dbReference type="ARBA" id="ARBA00037948"/>
    </source>
</evidence>
<dbReference type="RefSeq" id="XP_019533186.3">
    <property type="nucleotide sequence ID" value="XM_019677641.3"/>
</dbReference>
<sequence length="511" mass="60272">MESSPCFMCGQQSEKFHFISETKRESELSISYIICKHFWFQEDALQMAIICEPCWQKVDQFHCYYEDVRQHHEQLVLEPSSIFIKQEEIEIVEEGIANGNCEGEGKDSLDGGNHVEVTEECNKLSLTIDQVFEKLTPTPKKIGRKRELSSTKKKSIKKKSSEGQVVKKLPRNKLDAKQRELIEQKRLEEDSFIKQHLTYGCEECSLKFENFISIRRHMIDVHDKPYITCCGVRYTARGVLFQHVQAVLNPEAFRCELCDKTFKLNISYITHKQRYHRNNEPLKCDQCPKLFSTENKLNRHIVNHQKEKARKEEKHICEICSRCFNRKASLKNHMVYMHEKNTVYVCEICSKTFTRKPPFLEHLQTHEFTAEELKKQCHVCKKWQKNLRLWKAHMTRHNAAGASKCDQCDHVSVNSLALKEHVERRHQKKQRCVCDLCGKVYGHPVTLKEHVANAHTKEPLYKCKFCERMFFSNASMYAHRKKAHPKEWQEYHRIRYGINMPAEDEKDESSI</sequence>
<reference evidence="10" key="2">
    <citation type="submission" date="2025-05" db="UniProtKB">
        <authorList>
            <consortium name="EnsemblMetazoa"/>
        </authorList>
    </citation>
    <scope>IDENTIFICATION</scope>
    <source>
        <strain evidence="10">Foshan</strain>
    </source>
</reference>
<dbReference type="SMART" id="SM00868">
    <property type="entry name" value="zf-AD"/>
    <property type="match status" value="1"/>
</dbReference>
<feature type="domain" description="C2H2-type" evidence="9">
    <location>
        <begin position="199"/>
        <end position="222"/>
    </location>
</feature>
<evidence type="ECO:0000256" key="8">
    <source>
        <dbReference type="SAM" id="MobiDB-lite"/>
    </source>
</evidence>
<dbReference type="PANTHER" id="PTHR24388:SF103">
    <property type="entry name" value="C2H2-TYPE DOMAIN-CONTAINING PROTEIN"/>
    <property type="match status" value="1"/>
</dbReference>
<dbReference type="Gene3D" id="3.40.1800.20">
    <property type="match status" value="1"/>
</dbReference>
<dbReference type="PROSITE" id="PS50157">
    <property type="entry name" value="ZINC_FINGER_C2H2_2"/>
    <property type="match status" value="7"/>
</dbReference>
<dbReference type="GeneID" id="109404719"/>
<keyword evidence="4" id="KW-0862">Zinc</keyword>
<evidence type="ECO:0000256" key="2">
    <source>
        <dbReference type="ARBA" id="ARBA00022737"/>
    </source>
</evidence>
<dbReference type="InterPro" id="IPR050527">
    <property type="entry name" value="Snail/Krueppel_Znf"/>
</dbReference>
<feature type="region of interest" description="Disordered" evidence="8">
    <location>
        <begin position="143"/>
        <end position="163"/>
    </location>
</feature>
<evidence type="ECO:0000256" key="4">
    <source>
        <dbReference type="ARBA" id="ARBA00022833"/>
    </source>
</evidence>
<reference evidence="11" key="1">
    <citation type="journal article" date="2015" name="Proc. Natl. Acad. Sci. U.S.A.">
        <title>Genome sequence of the Asian Tiger mosquito, Aedes albopictus, reveals insights into its biology, genetics, and evolution.</title>
        <authorList>
            <person name="Chen X.G."/>
            <person name="Jiang X."/>
            <person name="Gu J."/>
            <person name="Xu M."/>
            <person name="Wu Y."/>
            <person name="Deng Y."/>
            <person name="Zhang C."/>
            <person name="Bonizzoni M."/>
            <person name="Dermauw W."/>
            <person name="Vontas J."/>
            <person name="Armbruster P."/>
            <person name="Huang X."/>
            <person name="Yang Y."/>
            <person name="Zhang H."/>
            <person name="He W."/>
            <person name="Peng H."/>
            <person name="Liu Y."/>
            <person name="Wu K."/>
            <person name="Chen J."/>
            <person name="Lirakis M."/>
            <person name="Topalis P."/>
            <person name="Van Leeuwen T."/>
            <person name="Hall A.B."/>
            <person name="Jiang X."/>
            <person name="Thorpe C."/>
            <person name="Mueller R.L."/>
            <person name="Sun C."/>
            <person name="Waterhouse R.M."/>
            <person name="Yan G."/>
            <person name="Tu Z.J."/>
            <person name="Fang X."/>
            <person name="James A.A."/>
        </authorList>
    </citation>
    <scope>NUCLEOTIDE SEQUENCE [LARGE SCALE GENOMIC DNA]</scope>
    <source>
        <strain evidence="11">Foshan</strain>
    </source>
</reference>
<evidence type="ECO:0000256" key="1">
    <source>
        <dbReference type="ARBA" id="ARBA00022723"/>
    </source>
</evidence>
<dbReference type="SUPFAM" id="SSF57667">
    <property type="entry name" value="beta-beta-alpha zinc fingers"/>
    <property type="match status" value="5"/>
</dbReference>
<feature type="domain" description="C2H2-type" evidence="9">
    <location>
        <begin position="344"/>
        <end position="366"/>
    </location>
</feature>
<evidence type="ECO:0000256" key="7">
    <source>
        <dbReference type="PROSITE-ProRule" id="PRU00042"/>
    </source>
</evidence>
<keyword evidence="1" id="KW-0479">Metal-binding</keyword>
<dbReference type="PANTHER" id="PTHR24388">
    <property type="entry name" value="ZINC FINGER PROTEIN"/>
    <property type="match status" value="1"/>
</dbReference>
<dbReference type="EnsemblMetazoa" id="AALFPA23_012019.R17147">
    <property type="protein sequence ID" value="AALFPA23_012019.P17147"/>
    <property type="gene ID" value="AALFPA23_012019"/>
</dbReference>
<keyword evidence="11" id="KW-1185">Reference proteome</keyword>
<evidence type="ECO:0000256" key="3">
    <source>
        <dbReference type="ARBA" id="ARBA00022771"/>
    </source>
</evidence>
<evidence type="ECO:0000313" key="10">
    <source>
        <dbReference type="EnsemblMetazoa" id="AALFPA23_012019.P17147"/>
    </source>
</evidence>
<proteinExistence type="inferred from homology"/>
<feature type="domain" description="C2H2-type" evidence="9">
    <location>
        <begin position="282"/>
        <end position="309"/>
    </location>
</feature>
<evidence type="ECO:0000259" key="9">
    <source>
        <dbReference type="PROSITE" id="PS50157"/>
    </source>
</evidence>
<dbReference type="SMART" id="SM00355">
    <property type="entry name" value="ZnF_C2H2"/>
    <property type="match status" value="9"/>
</dbReference>
<dbReference type="InterPro" id="IPR012934">
    <property type="entry name" value="Znf_AD"/>
</dbReference>
<accession>A0ABM1YTJ5</accession>
<dbReference type="Proteomes" id="UP000069940">
    <property type="component" value="Unassembled WGS sequence"/>
</dbReference>
<feature type="domain" description="C2H2-type" evidence="9">
    <location>
        <begin position="461"/>
        <end position="489"/>
    </location>
</feature>
<name>A0ABM1YTJ5_AEDAL</name>
<dbReference type="Gene3D" id="3.30.160.60">
    <property type="entry name" value="Classic Zinc Finger"/>
    <property type="match status" value="4"/>
</dbReference>
<evidence type="ECO:0000256" key="5">
    <source>
        <dbReference type="ARBA" id="ARBA00023242"/>
    </source>
</evidence>
<dbReference type="InterPro" id="IPR013087">
    <property type="entry name" value="Znf_C2H2_type"/>
</dbReference>
<feature type="domain" description="C2H2-type" evidence="9">
    <location>
        <begin position="432"/>
        <end position="460"/>
    </location>
</feature>
<dbReference type="Pfam" id="PF00096">
    <property type="entry name" value="zf-C2H2"/>
    <property type="match status" value="3"/>
</dbReference>
<feature type="domain" description="C2H2-type" evidence="9">
    <location>
        <begin position="253"/>
        <end position="281"/>
    </location>
</feature>
<feature type="domain" description="C2H2-type" evidence="9">
    <location>
        <begin position="315"/>
        <end position="343"/>
    </location>
</feature>
<protein>
    <recommendedName>
        <fullName evidence="9">C2H2-type domain-containing protein</fullName>
    </recommendedName>
</protein>
<keyword evidence="5" id="KW-0539">Nucleus</keyword>